<evidence type="ECO:0000256" key="5">
    <source>
        <dbReference type="SAM" id="MobiDB-lite"/>
    </source>
</evidence>
<dbReference type="InterPro" id="IPR006664">
    <property type="entry name" value="OMP_bac"/>
</dbReference>
<evidence type="ECO:0000256" key="2">
    <source>
        <dbReference type="ARBA" id="ARBA00023136"/>
    </source>
</evidence>
<protein>
    <recommendedName>
        <fullName evidence="7">OmpA-like domain-containing protein</fullName>
    </recommendedName>
</protein>
<evidence type="ECO:0000313" key="9">
    <source>
        <dbReference type="Proteomes" id="UP000245168"/>
    </source>
</evidence>
<sequence>MRSLWLSSALLGAIVIGGPAQAQQADLFCSGAEPSDLLGMNNRSLMSELSSRYSSAASTSSADDVIDSESTVYTWATETAAHCAIAIGYLRSGEQDADSINRCDCFSNRLEPIRIAQPEPEPQTDDLCSDELAVTVYFAWDRSDLNDQARDALDQASSEAAQCGLDRALIAGHTDRSGSDSYNRGLSQDRADAVASYLIGAGFSRDLIETRAFGETRPAQPTPDGVREPLNRRVEAEITFVPDEQS</sequence>
<dbReference type="PRINTS" id="PR01021">
    <property type="entry name" value="OMPADOMAIN"/>
</dbReference>
<feature type="region of interest" description="Disordered" evidence="5">
    <location>
        <begin position="212"/>
        <end position="246"/>
    </location>
</feature>
<dbReference type="GO" id="GO:0009279">
    <property type="term" value="C:cell outer membrane"/>
    <property type="evidence" value="ECO:0007669"/>
    <property type="project" value="UniProtKB-SubCell"/>
</dbReference>
<dbReference type="AlphaFoldDB" id="A0A2U2BX67"/>
<keyword evidence="9" id="KW-1185">Reference proteome</keyword>
<dbReference type="Proteomes" id="UP000245168">
    <property type="component" value="Unassembled WGS sequence"/>
</dbReference>
<proteinExistence type="predicted"/>
<reference evidence="9" key="1">
    <citation type="submission" date="2018-05" db="EMBL/GenBank/DDBJ databases">
        <authorList>
            <person name="Liu B.-T."/>
        </authorList>
    </citation>
    <scope>NUCLEOTIDE SEQUENCE [LARGE SCALE GENOMIC DNA]</scope>
    <source>
        <strain evidence="9">WD6-1</strain>
    </source>
</reference>
<evidence type="ECO:0000259" key="7">
    <source>
        <dbReference type="PROSITE" id="PS51123"/>
    </source>
</evidence>
<name>A0A2U2BX67_9PROT</name>
<dbReference type="PANTHER" id="PTHR30329:SF21">
    <property type="entry name" value="LIPOPROTEIN YIAD-RELATED"/>
    <property type="match status" value="1"/>
</dbReference>
<dbReference type="PANTHER" id="PTHR30329">
    <property type="entry name" value="STATOR ELEMENT OF FLAGELLAR MOTOR COMPLEX"/>
    <property type="match status" value="1"/>
</dbReference>
<organism evidence="8 9">
    <name type="scientific">Marinicauda salina</name>
    <dbReference type="NCBI Taxonomy" id="2135793"/>
    <lineage>
        <taxon>Bacteria</taxon>
        <taxon>Pseudomonadati</taxon>
        <taxon>Pseudomonadota</taxon>
        <taxon>Alphaproteobacteria</taxon>
        <taxon>Maricaulales</taxon>
        <taxon>Maricaulaceae</taxon>
        <taxon>Marinicauda</taxon>
    </lineage>
</organism>
<comment type="subcellular location">
    <subcellularLocation>
        <location evidence="1">Cell outer membrane</location>
    </subcellularLocation>
</comment>
<evidence type="ECO:0000256" key="1">
    <source>
        <dbReference type="ARBA" id="ARBA00004442"/>
    </source>
</evidence>
<keyword evidence="6" id="KW-0732">Signal</keyword>
<dbReference type="InterPro" id="IPR006665">
    <property type="entry name" value="OmpA-like"/>
</dbReference>
<dbReference type="SUPFAM" id="SSF103088">
    <property type="entry name" value="OmpA-like"/>
    <property type="match status" value="1"/>
</dbReference>
<feature type="domain" description="OmpA-like" evidence="7">
    <location>
        <begin position="125"/>
        <end position="242"/>
    </location>
</feature>
<evidence type="ECO:0000256" key="4">
    <source>
        <dbReference type="PROSITE-ProRule" id="PRU00473"/>
    </source>
</evidence>
<dbReference type="InterPro" id="IPR050330">
    <property type="entry name" value="Bact_OuterMem_StrucFunc"/>
</dbReference>
<feature type="signal peptide" evidence="6">
    <location>
        <begin position="1"/>
        <end position="22"/>
    </location>
</feature>
<keyword evidence="3" id="KW-0998">Cell outer membrane</keyword>
<accession>A0A2U2BX67</accession>
<dbReference type="Pfam" id="PF00691">
    <property type="entry name" value="OmpA"/>
    <property type="match status" value="1"/>
</dbReference>
<dbReference type="InterPro" id="IPR036737">
    <property type="entry name" value="OmpA-like_sf"/>
</dbReference>
<dbReference type="CDD" id="cd07185">
    <property type="entry name" value="OmpA_C-like"/>
    <property type="match status" value="1"/>
</dbReference>
<evidence type="ECO:0000313" key="8">
    <source>
        <dbReference type="EMBL" id="PWE18605.1"/>
    </source>
</evidence>
<gene>
    <name evidence="8" type="ORF">DDZ18_03095</name>
</gene>
<evidence type="ECO:0000256" key="6">
    <source>
        <dbReference type="SAM" id="SignalP"/>
    </source>
</evidence>
<feature type="compositionally biased region" description="Basic and acidic residues" evidence="5">
    <location>
        <begin position="225"/>
        <end position="236"/>
    </location>
</feature>
<comment type="caution">
    <text evidence="8">The sequence shown here is derived from an EMBL/GenBank/DDBJ whole genome shotgun (WGS) entry which is preliminary data.</text>
</comment>
<keyword evidence="2 4" id="KW-0472">Membrane</keyword>
<dbReference type="PROSITE" id="PS51123">
    <property type="entry name" value="OMPA_2"/>
    <property type="match status" value="1"/>
</dbReference>
<dbReference type="Gene3D" id="3.30.1330.60">
    <property type="entry name" value="OmpA-like domain"/>
    <property type="match status" value="1"/>
</dbReference>
<dbReference type="RefSeq" id="WP_109251879.1">
    <property type="nucleotide sequence ID" value="NZ_QEXV01000001.1"/>
</dbReference>
<dbReference type="OrthoDB" id="9810367at2"/>
<dbReference type="EMBL" id="QEXV01000001">
    <property type="protein sequence ID" value="PWE18605.1"/>
    <property type="molecule type" value="Genomic_DNA"/>
</dbReference>
<feature type="chain" id="PRO_5015644433" description="OmpA-like domain-containing protein" evidence="6">
    <location>
        <begin position="23"/>
        <end position="246"/>
    </location>
</feature>
<evidence type="ECO:0000256" key="3">
    <source>
        <dbReference type="ARBA" id="ARBA00023237"/>
    </source>
</evidence>